<proteinExistence type="inferred from homology"/>
<evidence type="ECO:0000313" key="4">
    <source>
        <dbReference type="EMBL" id="KAH8093156.1"/>
    </source>
</evidence>
<feature type="signal peptide" evidence="2">
    <location>
        <begin position="1"/>
        <end position="23"/>
    </location>
</feature>
<keyword evidence="2" id="KW-0732">Signal</keyword>
<accession>A0A8K0UIC4</accession>
<organism evidence="4 5">
    <name type="scientific">Cristinia sonorae</name>
    <dbReference type="NCBI Taxonomy" id="1940300"/>
    <lineage>
        <taxon>Eukaryota</taxon>
        <taxon>Fungi</taxon>
        <taxon>Dikarya</taxon>
        <taxon>Basidiomycota</taxon>
        <taxon>Agaricomycotina</taxon>
        <taxon>Agaricomycetes</taxon>
        <taxon>Agaricomycetidae</taxon>
        <taxon>Agaricales</taxon>
        <taxon>Pleurotineae</taxon>
        <taxon>Stephanosporaceae</taxon>
        <taxon>Cristinia</taxon>
    </lineage>
</organism>
<feature type="chain" id="PRO_5035478412" evidence="2">
    <location>
        <begin position="24"/>
        <end position="572"/>
    </location>
</feature>
<evidence type="ECO:0000259" key="3">
    <source>
        <dbReference type="Pfam" id="PF00144"/>
    </source>
</evidence>
<evidence type="ECO:0000256" key="2">
    <source>
        <dbReference type="SAM" id="SignalP"/>
    </source>
</evidence>
<dbReference type="EMBL" id="JAEVFJ010000030">
    <property type="protein sequence ID" value="KAH8093156.1"/>
    <property type="molecule type" value="Genomic_DNA"/>
</dbReference>
<evidence type="ECO:0000313" key="5">
    <source>
        <dbReference type="Proteomes" id="UP000813824"/>
    </source>
</evidence>
<dbReference type="OrthoDB" id="5946976at2759"/>
<dbReference type="Proteomes" id="UP000813824">
    <property type="component" value="Unassembled WGS sequence"/>
</dbReference>
<name>A0A8K0UIC4_9AGAR</name>
<dbReference type="Gene3D" id="3.40.710.10">
    <property type="entry name" value="DD-peptidase/beta-lactamase superfamily"/>
    <property type="match status" value="1"/>
</dbReference>
<dbReference type="PANTHER" id="PTHR46825">
    <property type="entry name" value="D-ALANYL-D-ALANINE-CARBOXYPEPTIDASE/ENDOPEPTIDASE AMPH"/>
    <property type="match status" value="1"/>
</dbReference>
<dbReference type="AlphaFoldDB" id="A0A8K0UIC4"/>
<protein>
    <submittedName>
        <fullName evidence="4">Beta-lactamase/transpeptidase-like protein</fullName>
    </submittedName>
</protein>
<dbReference type="InterPro" id="IPR050491">
    <property type="entry name" value="AmpC-like"/>
</dbReference>
<keyword evidence="5" id="KW-1185">Reference proteome</keyword>
<feature type="domain" description="Beta-lactamase-related" evidence="3">
    <location>
        <begin position="42"/>
        <end position="383"/>
    </location>
</feature>
<reference evidence="4" key="1">
    <citation type="journal article" date="2021" name="New Phytol.">
        <title>Evolutionary innovations through gain and loss of genes in the ectomycorrhizal Boletales.</title>
        <authorList>
            <person name="Wu G."/>
            <person name="Miyauchi S."/>
            <person name="Morin E."/>
            <person name="Kuo A."/>
            <person name="Drula E."/>
            <person name="Varga T."/>
            <person name="Kohler A."/>
            <person name="Feng B."/>
            <person name="Cao Y."/>
            <person name="Lipzen A."/>
            <person name="Daum C."/>
            <person name="Hundley H."/>
            <person name="Pangilinan J."/>
            <person name="Johnson J."/>
            <person name="Barry K."/>
            <person name="LaButti K."/>
            <person name="Ng V."/>
            <person name="Ahrendt S."/>
            <person name="Min B."/>
            <person name="Choi I.G."/>
            <person name="Park H."/>
            <person name="Plett J.M."/>
            <person name="Magnuson J."/>
            <person name="Spatafora J.W."/>
            <person name="Nagy L.G."/>
            <person name="Henrissat B."/>
            <person name="Grigoriev I.V."/>
            <person name="Yang Z.L."/>
            <person name="Xu J."/>
            <person name="Martin F.M."/>
        </authorList>
    </citation>
    <scope>NUCLEOTIDE SEQUENCE</scope>
    <source>
        <strain evidence="4">KKN 215</strain>
    </source>
</reference>
<comment type="caution">
    <text evidence="4">The sequence shown here is derived from an EMBL/GenBank/DDBJ whole genome shotgun (WGS) entry which is preliminary data.</text>
</comment>
<comment type="similarity">
    <text evidence="1">Belongs to the peptidase S12 family.</text>
</comment>
<gene>
    <name evidence="4" type="ORF">BXZ70DRAFT_1038919</name>
</gene>
<dbReference type="InterPro" id="IPR001466">
    <property type="entry name" value="Beta-lactam-related"/>
</dbReference>
<dbReference type="Pfam" id="PF00144">
    <property type="entry name" value="Beta-lactamase"/>
    <property type="match status" value="1"/>
</dbReference>
<evidence type="ECO:0000256" key="1">
    <source>
        <dbReference type="ARBA" id="ARBA00038215"/>
    </source>
</evidence>
<dbReference type="PANTHER" id="PTHR46825:SF15">
    <property type="entry name" value="BETA-LACTAMASE-RELATED DOMAIN-CONTAINING PROTEIN"/>
    <property type="match status" value="1"/>
</dbReference>
<sequence>MVLVESWLSVILRLLSLRASTPGDGVLKSQTIVPPTITPELSRYVEGMMEKFAVPGLSLGIIHSRDQIIEEYGHWGIRSEDGDEVTKKTLFSIGSCSKAFATAALGILMDDFSNGRNVTALPPSITKFSYDTKVHELFPGEDSDWKLVDKWASSKANLRDVLGHVSGLPRHDLSYTAADSPKDVVRRMRHLKPTFELRERFSYNNQMFILAAHIIATYSGKPYKTFVKERIFDPLGMSSTTFSAQEAERSGHFSQAFTTDNRRIPFWLADIEELITGAGGIISNTVDMNKWLAMLLNDGVDPRSNLTVVPKFAFDEVTTAHYIVSGKTDNPSFSVNGYGMGWARFSYKGFDVITHNGGLPGFLTTVAFVPSQRLGVVSFINTAIAPTVNSAVLYSILDRIAGSPPDSVPEAPRTVHPVVQGVPSTLSLEAFTGTYNDTGYGSIAFCSSASTSEYCKGVLSDFAAVYPDQPQHNRTLYAAWPRVWIRHVRLVHYDGNSFRLGGMTLFPNGHGRNHTPFAERPGEVDYVAEFDVKDGVVKGLAFYGGFAEDVEQPVQTGEGNLTEIADVYFRKV</sequence>
<dbReference type="InterPro" id="IPR012338">
    <property type="entry name" value="Beta-lactam/transpept-like"/>
</dbReference>
<dbReference type="SUPFAM" id="SSF56601">
    <property type="entry name" value="beta-lactamase/transpeptidase-like"/>
    <property type="match status" value="1"/>
</dbReference>